<dbReference type="Gene3D" id="1.10.730.10">
    <property type="entry name" value="Isoleucyl-tRNA Synthetase, Domain 1"/>
    <property type="match status" value="1"/>
</dbReference>
<evidence type="ECO:0000259" key="11">
    <source>
        <dbReference type="SMART" id="SM00836"/>
    </source>
</evidence>
<dbReference type="InterPro" id="IPR015944">
    <property type="entry name" value="Gly-tRNA-synth_bsu"/>
</dbReference>
<gene>
    <name evidence="10 12" type="primary">glyS</name>
    <name evidence="12" type="ORF">ACFSUO_00405</name>
</gene>
<evidence type="ECO:0000256" key="5">
    <source>
        <dbReference type="ARBA" id="ARBA00022741"/>
    </source>
</evidence>
<dbReference type="InterPro" id="IPR006194">
    <property type="entry name" value="Gly-tRNA-synth_heterodimer"/>
</dbReference>
<reference evidence="13" key="1">
    <citation type="journal article" date="2019" name="Int. J. Syst. Evol. Microbiol.">
        <title>The Global Catalogue of Microorganisms (GCM) 10K type strain sequencing project: providing services to taxonomists for standard genome sequencing and annotation.</title>
        <authorList>
            <consortium name="The Broad Institute Genomics Platform"/>
            <consortium name="The Broad Institute Genome Sequencing Center for Infectious Disease"/>
            <person name="Wu L."/>
            <person name="Ma J."/>
        </authorList>
    </citation>
    <scope>NUCLEOTIDE SEQUENCE [LARGE SCALE GENOMIC DNA]</scope>
    <source>
        <strain evidence="13">TISTR 1535</strain>
    </source>
</reference>
<evidence type="ECO:0000256" key="1">
    <source>
        <dbReference type="ARBA" id="ARBA00004496"/>
    </source>
</evidence>
<dbReference type="SMART" id="SM00836">
    <property type="entry name" value="DALR_1"/>
    <property type="match status" value="1"/>
</dbReference>
<evidence type="ECO:0000256" key="7">
    <source>
        <dbReference type="ARBA" id="ARBA00022917"/>
    </source>
</evidence>
<dbReference type="SUPFAM" id="SSF47323">
    <property type="entry name" value="Anticodon-binding domain of a subclass of class I aminoacyl-tRNA synthetases"/>
    <property type="match status" value="1"/>
</dbReference>
<evidence type="ECO:0000256" key="4">
    <source>
        <dbReference type="ARBA" id="ARBA00022598"/>
    </source>
</evidence>
<comment type="caution">
    <text evidence="12">The sequence shown here is derived from an EMBL/GenBank/DDBJ whole genome shotgun (WGS) entry which is preliminary data.</text>
</comment>
<dbReference type="Pfam" id="PF05746">
    <property type="entry name" value="DALR_1"/>
    <property type="match status" value="1"/>
</dbReference>
<dbReference type="PANTHER" id="PTHR30075">
    <property type="entry name" value="GLYCYL-TRNA SYNTHETASE"/>
    <property type="match status" value="1"/>
</dbReference>
<protein>
    <recommendedName>
        <fullName evidence="10">Glycine--tRNA ligase beta subunit</fullName>
        <ecNumber evidence="10">6.1.1.14</ecNumber>
    </recommendedName>
    <alternativeName>
        <fullName evidence="10">Glycyl-tRNA synthetase beta subunit</fullName>
        <shortName evidence="10">GlyRS</shortName>
    </alternativeName>
</protein>
<keyword evidence="3 10" id="KW-0963">Cytoplasm</keyword>
<dbReference type="EMBL" id="JBHUNA010000001">
    <property type="protein sequence ID" value="MFD2759448.1"/>
    <property type="molecule type" value="Genomic_DNA"/>
</dbReference>
<keyword evidence="5 10" id="KW-0547">Nucleotide-binding</keyword>
<evidence type="ECO:0000256" key="2">
    <source>
        <dbReference type="ARBA" id="ARBA00008226"/>
    </source>
</evidence>
<keyword evidence="6 10" id="KW-0067">ATP-binding</keyword>
<feature type="domain" description="DALR anticodon binding" evidence="11">
    <location>
        <begin position="582"/>
        <end position="688"/>
    </location>
</feature>
<organism evidence="12 13">
    <name type="scientific">Lentibacillus juripiscarius</name>
    <dbReference type="NCBI Taxonomy" id="257446"/>
    <lineage>
        <taxon>Bacteria</taxon>
        <taxon>Bacillati</taxon>
        <taxon>Bacillota</taxon>
        <taxon>Bacilli</taxon>
        <taxon>Bacillales</taxon>
        <taxon>Bacillaceae</taxon>
        <taxon>Lentibacillus</taxon>
    </lineage>
</organism>
<dbReference type="PANTHER" id="PTHR30075:SF2">
    <property type="entry name" value="GLYCINE--TRNA LIGASE, CHLOROPLASTIC_MITOCHONDRIAL 2"/>
    <property type="match status" value="1"/>
</dbReference>
<keyword evidence="4 10" id="KW-0436">Ligase</keyword>
<dbReference type="InterPro" id="IPR009080">
    <property type="entry name" value="tRNAsynth_Ia_anticodon-bd"/>
</dbReference>
<comment type="subunit">
    <text evidence="10">Tetramer of two alpha and two beta subunits.</text>
</comment>
<evidence type="ECO:0000256" key="8">
    <source>
        <dbReference type="ARBA" id="ARBA00023146"/>
    </source>
</evidence>
<evidence type="ECO:0000256" key="10">
    <source>
        <dbReference type="HAMAP-Rule" id="MF_00255"/>
    </source>
</evidence>
<dbReference type="HAMAP" id="MF_00255">
    <property type="entry name" value="Gly_tRNA_synth_beta"/>
    <property type="match status" value="1"/>
</dbReference>
<keyword evidence="13" id="KW-1185">Reference proteome</keyword>
<comment type="similarity">
    <text evidence="2 10">Belongs to the class-II aminoacyl-tRNA synthetase family.</text>
</comment>
<evidence type="ECO:0000256" key="6">
    <source>
        <dbReference type="ARBA" id="ARBA00022840"/>
    </source>
</evidence>
<dbReference type="PRINTS" id="PR01045">
    <property type="entry name" value="TRNASYNTHGB"/>
</dbReference>
<evidence type="ECO:0000313" key="13">
    <source>
        <dbReference type="Proteomes" id="UP001597502"/>
    </source>
</evidence>
<dbReference type="GO" id="GO:0004820">
    <property type="term" value="F:glycine-tRNA ligase activity"/>
    <property type="evidence" value="ECO:0007669"/>
    <property type="project" value="UniProtKB-EC"/>
</dbReference>
<name>A0ABW5V2G0_9BACI</name>
<evidence type="ECO:0000256" key="9">
    <source>
        <dbReference type="ARBA" id="ARBA00047937"/>
    </source>
</evidence>
<dbReference type="NCBIfam" id="TIGR00211">
    <property type="entry name" value="glyS"/>
    <property type="match status" value="1"/>
</dbReference>
<evidence type="ECO:0000256" key="3">
    <source>
        <dbReference type="ARBA" id="ARBA00022490"/>
    </source>
</evidence>
<dbReference type="SUPFAM" id="SSF109604">
    <property type="entry name" value="HD-domain/PDEase-like"/>
    <property type="match status" value="1"/>
</dbReference>
<keyword evidence="8 10" id="KW-0030">Aminoacyl-tRNA synthetase</keyword>
<comment type="subcellular location">
    <subcellularLocation>
        <location evidence="1 10">Cytoplasm</location>
    </subcellularLocation>
</comment>
<proteinExistence type="inferred from homology"/>
<accession>A0ABW5V2G0</accession>
<dbReference type="RefSeq" id="WP_382389945.1">
    <property type="nucleotide sequence ID" value="NZ_JBHUNA010000001.1"/>
</dbReference>
<dbReference type="EC" id="6.1.1.14" evidence="10"/>
<sequence length="695" mass="78643">MAKDILVEIGLEELPARFVDDAEKQLLQNTQTWLKEQRINYETIASFSTPRRLAVEISGVAESQQSVREEVKGPAEKIAKDENGEWTKAAIGFSKGQGKTVDDIYTKDVKGTSYIFVENQVIGKDTQELLPAFKGIIESISFPKNMRWAEQSLRYARPVRWIVALFGDEVIPFEIAGVKTGNKTYGHRFLGDEVTLTSPANYVRALEEQYVIADPQRRQQLIADGLADLEDEHGFQIPEDHELLQEVRNLVEYPTVFTGSFDSAYLNLPEDVLTTSMKEHQRYFPVKDTNDKLLPYFVSVRNGDDHAIETVKKGNEKVLRARLSDAQFFFEEDQKQTIDYYLNKLERIVFQEKLGTISDKVKRIRKITEQLSQWLALDGKVQADAARAAEICKFDLPTNMVNEFTNLQGIIGETYALNAGENKEVAHAIAEHYLPVQADGKLPETREGAMVSLADKLDTIVGCIEAGLIPSGSHDPYGLRRQAIGLLRILHERNWNMTVESLLELAQSLYLDTGIEQSDQEKAGTELDQFFKQRAAYLLKSVTAGQDIIQAVLHDDIGVMAYTMAKAEELSKQRNNPEFTPIQEALVRTLNLAGKTERFKIDPAMFQTASEKELYDALQETKEAFRHTNEQQDAHQALQQLGRLAQPIHAFFDQNMVMSDDAALRENRLSLVNNIAALIRSYADLSVIEWKQQFA</sequence>
<dbReference type="InterPro" id="IPR008909">
    <property type="entry name" value="DALR_anticod-bd"/>
</dbReference>
<dbReference type="PROSITE" id="PS50861">
    <property type="entry name" value="AA_TRNA_LIGASE_II_GLYAB"/>
    <property type="match status" value="1"/>
</dbReference>
<dbReference type="Pfam" id="PF02092">
    <property type="entry name" value="tRNA_synt_2f"/>
    <property type="match status" value="1"/>
</dbReference>
<keyword evidence="7 10" id="KW-0648">Protein biosynthesis</keyword>
<dbReference type="Proteomes" id="UP001597502">
    <property type="component" value="Unassembled WGS sequence"/>
</dbReference>
<evidence type="ECO:0000313" key="12">
    <source>
        <dbReference type="EMBL" id="MFD2759448.1"/>
    </source>
</evidence>
<comment type="catalytic activity">
    <reaction evidence="9 10">
        <text>tRNA(Gly) + glycine + ATP = glycyl-tRNA(Gly) + AMP + diphosphate</text>
        <dbReference type="Rhea" id="RHEA:16013"/>
        <dbReference type="Rhea" id="RHEA-COMP:9664"/>
        <dbReference type="Rhea" id="RHEA-COMP:9683"/>
        <dbReference type="ChEBI" id="CHEBI:30616"/>
        <dbReference type="ChEBI" id="CHEBI:33019"/>
        <dbReference type="ChEBI" id="CHEBI:57305"/>
        <dbReference type="ChEBI" id="CHEBI:78442"/>
        <dbReference type="ChEBI" id="CHEBI:78522"/>
        <dbReference type="ChEBI" id="CHEBI:456215"/>
        <dbReference type="EC" id="6.1.1.14"/>
    </reaction>
</comment>